<evidence type="ECO:0000256" key="13">
    <source>
        <dbReference type="ARBA" id="ARBA00053015"/>
    </source>
</evidence>
<organism evidence="19 20">
    <name type="scientific">Abyssibacter profundi</name>
    <dbReference type="NCBI Taxonomy" id="2182787"/>
    <lineage>
        <taxon>Bacteria</taxon>
        <taxon>Pseudomonadati</taxon>
        <taxon>Pseudomonadota</taxon>
        <taxon>Gammaproteobacteria</taxon>
        <taxon>Chromatiales</taxon>
        <taxon>Oceanococcaceae</taxon>
        <taxon>Abyssibacter</taxon>
    </lineage>
</organism>
<evidence type="ECO:0000259" key="17">
    <source>
        <dbReference type="Pfam" id="PF13614"/>
    </source>
</evidence>
<dbReference type="Pfam" id="PF02706">
    <property type="entry name" value="Wzz"/>
    <property type="match status" value="1"/>
</dbReference>
<feature type="transmembrane region" description="Helical" evidence="15">
    <location>
        <begin position="12"/>
        <end position="40"/>
    </location>
</feature>
<keyword evidence="5" id="KW-0808">Transferase</keyword>
<dbReference type="InterPro" id="IPR005702">
    <property type="entry name" value="Wzc-like_C"/>
</dbReference>
<feature type="domain" description="AAA" evidence="17">
    <location>
        <begin position="542"/>
        <end position="660"/>
    </location>
</feature>
<dbReference type="Pfam" id="PF13614">
    <property type="entry name" value="AAA_31"/>
    <property type="match status" value="1"/>
</dbReference>
<sequence>MNGSTAARDVDLRFLFSLFAANKFFIAACVGVSASIAAVFSQVVPAIYRADTLIQVEEERSALGGLSELGDMLPVDSSIGAEIEIVRSRSILGEVVEQEGLRLNVEPIYFPIIGKFLESVNGIYKEESSWRSSEFQRSANAVDVRRFIVGSGLGGGEASFELIKLSDADYGVYSGSRQLVRGRFDEALEFQAPDSGVKVVLNVRSIAGEVGDRYAIEIRSKMKAIANLRQDLAVTEVGRDTGIMRLTLEGEDRGHLEAVLSAVANAYVKKNVERKSAEAQQSLDFLNNQIPEVGRSLEQAENELAAFREKNKTIDLTIETESVLDKLVSIEQKLSELDLKRAELQRNYTEEHPLVQTLKEQREQLQAEKNALEKSSAGLPEVQQELLRLVRGVEVSTELYTYMLNKAQELKVVEAGTVGNVRILDHAATLPEPVAPKSLFNIVISSFLGLFVAIIFLVAKRFFRTGVADPDLVEADLSIPVYAVLPLDQSKNKERKDTISILSNPDSLLSEAFRGLRTSLHFAVGASSENKVLGITGPSPNVGKTFVSTNLAVASAIAGMRTLYVDADLRRGDSDKRFSITRSPGLSDILAGGQMDCIRRDVAIKGLDVLPRGKSPPNPAELFMGGEFKQLIESWRMDYDIVIIDTPPILAVTDPAIIAAELDSLFLIARAGQTSMYELRESKQRLERGGSTVKGVVINGMTIHLARESHYGSGYGYYSYEYGSRDD</sequence>
<evidence type="ECO:0008006" key="21">
    <source>
        <dbReference type="Google" id="ProtNLM"/>
    </source>
</evidence>
<evidence type="ECO:0000256" key="11">
    <source>
        <dbReference type="ARBA" id="ARBA00023136"/>
    </source>
</evidence>
<dbReference type="OrthoDB" id="9775724at2"/>
<evidence type="ECO:0000256" key="6">
    <source>
        <dbReference type="ARBA" id="ARBA00022692"/>
    </source>
</evidence>
<feature type="domain" description="Tyrosine-protein kinase G-rich" evidence="18">
    <location>
        <begin position="381"/>
        <end position="461"/>
    </location>
</feature>
<evidence type="ECO:0000256" key="4">
    <source>
        <dbReference type="ARBA" id="ARBA00022519"/>
    </source>
</evidence>
<dbReference type="Pfam" id="PF23607">
    <property type="entry name" value="WZC_N"/>
    <property type="match status" value="1"/>
</dbReference>
<evidence type="ECO:0000259" key="16">
    <source>
        <dbReference type="Pfam" id="PF02706"/>
    </source>
</evidence>
<keyword evidence="11 15" id="KW-0472">Membrane</keyword>
<dbReference type="FunFam" id="3.40.50.300:FF:000527">
    <property type="entry name" value="Tyrosine-protein kinase etk"/>
    <property type="match status" value="1"/>
</dbReference>
<keyword evidence="20" id="KW-1185">Reference proteome</keyword>
<evidence type="ECO:0000313" key="20">
    <source>
        <dbReference type="Proteomes" id="UP000251800"/>
    </source>
</evidence>
<feature type="transmembrane region" description="Helical" evidence="15">
    <location>
        <begin position="439"/>
        <end position="459"/>
    </location>
</feature>
<dbReference type="RefSeq" id="WP_109721650.1">
    <property type="nucleotide sequence ID" value="NZ_QEQK01000022.1"/>
</dbReference>
<feature type="coiled-coil region" evidence="14">
    <location>
        <begin position="269"/>
        <end position="378"/>
    </location>
</feature>
<name>A0A383XPM9_9GAMM</name>
<dbReference type="NCBIfam" id="TIGR01007">
    <property type="entry name" value="eps_fam"/>
    <property type="match status" value="1"/>
</dbReference>
<evidence type="ECO:0000256" key="9">
    <source>
        <dbReference type="ARBA" id="ARBA00022840"/>
    </source>
</evidence>
<comment type="subcellular location">
    <subcellularLocation>
        <location evidence="1">Cell inner membrane</location>
        <topology evidence="1">Multi-pass membrane protein</topology>
    </subcellularLocation>
</comment>
<dbReference type="InterPro" id="IPR032807">
    <property type="entry name" value="GNVR"/>
</dbReference>
<gene>
    <name evidence="19" type="ORF">DEH80_16615</name>
</gene>
<dbReference type="InterPro" id="IPR050445">
    <property type="entry name" value="Bact_polysacc_biosynth/exp"/>
</dbReference>
<dbReference type="PANTHER" id="PTHR32309:SF32">
    <property type="entry name" value="TYROSINE-PROTEIN KINASE ETK-RELATED"/>
    <property type="match status" value="1"/>
</dbReference>
<feature type="domain" description="Polysaccharide chain length determinant N-terminal" evidence="16">
    <location>
        <begin position="9"/>
        <end position="98"/>
    </location>
</feature>
<keyword evidence="6 15" id="KW-0812">Transmembrane</keyword>
<keyword evidence="8" id="KW-0418">Kinase</keyword>
<accession>A0A383XPM9</accession>
<evidence type="ECO:0000256" key="1">
    <source>
        <dbReference type="ARBA" id="ARBA00004429"/>
    </source>
</evidence>
<proteinExistence type="inferred from homology"/>
<keyword evidence="9" id="KW-0067">ATP-binding</keyword>
<reference evidence="19 20" key="1">
    <citation type="submission" date="2018-05" db="EMBL/GenBank/DDBJ databases">
        <title>Abyssibacter profundi OUC007T gen. nov., sp. nov, a marine bacterium isolated from seawater of the Mariana Trench.</title>
        <authorList>
            <person name="Zhou S."/>
        </authorList>
    </citation>
    <scope>NUCLEOTIDE SEQUENCE [LARGE SCALE GENOMIC DNA]</scope>
    <source>
        <strain evidence="19 20">OUC007</strain>
    </source>
</reference>
<dbReference type="GO" id="GO:0005524">
    <property type="term" value="F:ATP binding"/>
    <property type="evidence" value="ECO:0007669"/>
    <property type="project" value="UniProtKB-KW"/>
</dbReference>
<evidence type="ECO:0000256" key="2">
    <source>
        <dbReference type="ARBA" id="ARBA00008883"/>
    </source>
</evidence>
<evidence type="ECO:0000256" key="3">
    <source>
        <dbReference type="ARBA" id="ARBA00022475"/>
    </source>
</evidence>
<evidence type="ECO:0000256" key="10">
    <source>
        <dbReference type="ARBA" id="ARBA00022989"/>
    </source>
</evidence>
<keyword evidence="7" id="KW-0547">Nucleotide-binding</keyword>
<dbReference type="Gene3D" id="3.40.50.300">
    <property type="entry name" value="P-loop containing nucleotide triphosphate hydrolases"/>
    <property type="match status" value="1"/>
</dbReference>
<evidence type="ECO:0000256" key="7">
    <source>
        <dbReference type="ARBA" id="ARBA00022741"/>
    </source>
</evidence>
<keyword evidence="14" id="KW-0175">Coiled coil</keyword>
<dbReference type="CDD" id="cd05387">
    <property type="entry name" value="BY-kinase"/>
    <property type="match status" value="1"/>
</dbReference>
<dbReference type="SUPFAM" id="SSF52540">
    <property type="entry name" value="P-loop containing nucleoside triphosphate hydrolases"/>
    <property type="match status" value="1"/>
</dbReference>
<dbReference type="GO" id="GO:0042802">
    <property type="term" value="F:identical protein binding"/>
    <property type="evidence" value="ECO:0007669"/>
    <property type="project" value="UniProtKB-ARBA"/>
</dbReference>
<evidence type="ECO:0000259" key="18">
    <source>
        <dbReference type="Pfam" id="PF13807"/>
    </source>
</evidence>
<keyword evidence="4" id="KW-0997">Cell inner membrane</keyword>
<evidence type="ECO:0000256" key="8">
    <source>
        <dbReference type="ARBA" id="ARBA00022777"/>
    </source>
</evidence>
<dbReference type="Proteomes" id="UP000251800">
    <property type="component" value="Unassembled WGS sequence"/>
</dbReference>
<protein>
    <recommendedName>
        <fullName evidence="21">Non-specific protein-tyrosine kinase</fullName>
    </recommendedName>
</protein>
<comment type="caution">
    <text evidence="19">The sequence shown here is derived from an EMBL/GenBank/DDBJ whole genome shotgun (WGS) entry which is preliminary data.</text>
</comment>
<dbReference type="GO" id="GO:0004713">
    <property type="term" value="F:protein tyrosine kinase activity"/>
    <property type="evidence" value="ECO:0007669"/>
    <property type="project" value="UniProtKB-KW"/>
</dbReference>
<dbReference type="InterPro" id="IPR027417">
    <property type="entry name" value="P-loop_NTPase"/>
</dbReference>
<dbReference type="PANTHER" id="PTHR32309">
    <property type="entry name" value="TYROSINE-PROTEIN KINASE"/>
    <property type="match status" value="1"/>
</dbReference>
<evidence type="ECO:0000256" key="15">
    <source>
        <dbReference type="SAM" id="Phobius"/>
    </source>
</evidence>
<keyword evidence="3" id="KW-1003">Cell membrane</keyword>
<evidence type="ECO:0000256" key="14">
    <source>
        <dbReference type="SAM" id="Coils"/>
    </source>
</evidence>
<dbReference type="InterPro" id="IPR025669">
    <property type="entry name" value="AAA_dom"/>
</dbReference>
<evidence type="ECO:0000256" key="12">
    <source>
        <dbReference type="ARBA" id="ARBA00023137"/>
    </source>
</evidence>
<comment type="catalytic activity">
    <reaction evidence="13">
        <text>L-tyrosyl-[protein] + ATP = O-phospho-L-tyrosyl-[protein] + ADP + H(+)</text>
        <dbReference type="Rhea" id="RHEA:10596"/>
        <dbReference type="Rhea" id="RHEA-COMP:10136"/>
        <dbReference type="Rhea" id="RHEA-COMP:20101"/>
        <dbReference type="ChEBI" id="CHEBI:15378"/>
        <dbReference type="ChEBI" id="CHEBI:30616"/>
        <dbReference type="ChEBI" id="CHEBI:46858"/>
        <dbReference type="ChEBI" id="CHEBI:61978"/>
        <dbReference type="ChEBI" id="CHEBI:456216"/>
    </reaction>
</comment>
<evidence type="ECO:0000256" key="5">
    <source>
        <dbReference type="ARBA" id="ARBA00022679"/>
    </source>
</evidence>
<keyword evidence="12" id="KW-0829">Tyrosine-protein kinase</keyword>
<dbReference type="EMBL" id="QEQK01000022">
    <property type="protein sequence ID" value="PWN54583.1"/>
    <property type="molecule type" value="Genomic_DNA"/>
</dbReference>
<dbReference type="GO" id="GO:0005886">
    <property type="term" value="C:plasma membrane"/>
    <property type="evidence" value="ECO:0007669"/>
    <property type="project" value="UniProtKB-SubCell"/>
</dbReference>
<dbReference type="AlphaFoldDB" id="A0A383XPM9"/>
<comment type="similarity">
    <text evidence="2">Belongs to the etk/wzc family.</text>
</comment>
<dbReference type="Pfam" id="PF13807">
    <property type="entry name" value="GNVR"/>
    <property type="match status" value="1"/>
</dbReference>
<keyword evidence="10 15" id="KW-1133">Transmembrane helix</keyword>
<dbReference type="InterPro" id="IPR003856">
    <property type="entry name" value="LPS_length_determ_N"/>
</dbReference>
<evidence type="ECO:0000313" key="19">
    <source>
        <dbReference type="EMBL" id="PWN54583.1"/>
    </source>
</evidence>